<organism evidence="2 3">
    <name type="scientific">Acanthoscelides obtectus</name>
    <name type="common">Bean weevil</name>
    <name type="synonym">Bruchus obtectus</name>
    <dbReference type="NCBI Taxonomy" id="200917"/>
    <lineage>
        <taxon>Eukaryota</taxon>
        <taxon>Metazoa</taxon>
        <taxon>Ecdysozoa</taxon>
        <taxon>Arthropoda</taxon>
        <taxon>Hexapoda</taxon>
        <taxon>Insecta</taxon>
        <taxon>Pterygota</taxon>
        <taxon>Neoptera</taxon>
        <taxon>Endopterygota</taxon>
        <taxon>Coleoptera</taxon>
        <taxon>Polyphaga</taxon>
        <taxon>Cucujiformia</taxon>
        <taxon>Chrysomeloidea</taxon>
        <taxon>Chrysomelidae</taxon>
        <taxon>Bruchinae</taxon>
        <taxon>Bruchini</taxon>
        <taxon>Acanthoscelides</taxon>
    </lineage>
</organism>
<feature type="transmembrane region" description="Helical" evidence="1">
    <location>
        <begin position="30"/>
        <end position="48"/>
    </location>
</feature>
<dbReference type="AlphaFoldDB" id="A0A9P0KCF5"/>
<keyword evidence="1" id="KW-0472">Membrane</keyword>
<keyword evidence="1" id="KW-1133">Transmembrane helix</keyword>
<sequence length="58" mass="6751">MEVFESPTVSKVGVGVRLRSLLGRYIKRRFHLVWTGYLAFLVFSRLSAFDEGRLVPRH</sequence>
<gene>
    <name evidence="2" type="ORF">ACAOBT_LOCUS8880</name>
</gene>
<evidence type="ECO:0000313" key="2">
    <source>
        <dbReference type="EMBL" id="CAH1970356.1"/>
    </source>
</evidence>
<keyword evidence="1" id="KW-0812">Transmembrane</keyword>
<accession>A0A9P0KCF5</accession>
<evidence type="ECO:0000313" key="3">
    <source>
        <dbReference type="Proteomes" id="UP001152888"/>
    </source>
</evidence>
<proteinExistence type="predicted"/>
<name>A0A9P0KCF5_ACAOB</name>
<keyword evidence="3" id="KW-1185">Reference proteome</keyword>
<reference evidence="2" key="1">
    <citation type="submission" date="2022-03" db="EMBL/GenBank/DDBJ databases">
        <authorList>
            <person name="Sayadi A."/>
        </authorList>
    </citation>
    <scope>NUCLEOTIDE SEQUENCE</scope>
</reference>
<comment type="caution">
    <text evidence="2">The sequence shown here is derived from an EMBL/GenBank/DDBJ whole genome shotgun (WGS) entry which is preliminary data.</text>
</comment>
<dbReference type="Proteomes" id="UP001152888">
    <property type="component" value="Unassembled WGS sequence"/>
</dbReference>
<evidence type="ECO:0000256" key="1">
    <source>
        <dbReference type="SAM" id="Phobius"/>
    </source>
</evidence>
<dbReference type="EMBL" id="CAKOFQ010006774">
    <property type="protein sequence ID" value="CAH1970356.1"/>
    <property type="molecule type" value="Genomic_DNA"/>
</dbReference>
<protein>
    <submittedName>
        <fullName evidence="2">Uncharacterized protein</fullName>
    </submittedName>
</protein>